<dbReference type="CDD" id="cd00037">
    <property type="entry name" value="CLECT"/>
    <property type="match status" value="3"/>
</dbReference>
<dbReference type="Pfam" id="PF00059">
    <property type="entry name" value="Lectin_C"/>
    <property type="match status" value="3"/>
</dbReference>
<sequence>MELQTRLIVLFSLSLHGIYGGNNARFEVFKDAKTWQGAMRSCEILGGEIALIKNELTQHNAIGTIVDSSENTDDDYWIGATDSYREGTWRAKEGKPLWFTNWGPHQPGLDRSENCAVLRGSMSFKWAADNCDDVHSYLCQFDNSEDRSDDDADDAAGENDYCEDGWISLHNSCLYVGNEPLAWDEAKEQCELRQSELVMMNQISDSDVAALLYNIIESESDSNSPEMFLAFWVGMQESSNRQREITPYEKKIGQSSYCTEVVLGDNDVDLSNEKCGALRPFICERNKNTATKILQAIACEDDRVVIDCGPLDIHVVDAVFGRNRNDICETPLRRAIRDGVNCSAISSLGVVRSRCEGRRSCRVYASVRDFGNPCHGVYKYLAVDYYFVCDFSNDIILEDLRLCDVYMVCIGQYEFNSPCRALSQSFPVTPHLPPLRIVDHYVSYKVYTNAQVGWQGAIKSCSNEGATLAMISDSYTQRKIVEKLVEMGGITGKYWFDGKVSMDSDIWKSKSGSPLTHFNWADRQPITGPNKCAVLSNNGEYMWEAENCGERNGYICTFHANNKITVPCDDNWIQYGNACYSLRMDGRNWTSARDECAEAGAELVKINTNTATRLLSVVEKKIGLIMDRFWIGLHEVLPPSDQVIYTTTGAGYVHVTESTPNDYMWLSVLTCLFCCWPLGLLAISNSCEVQSALEVGNIPRAKEKSVSAVKLNIAAILSGVTITIAVNLIVFLVVLPNQNQDDY</sequence>
<dbReference type="SMART" id="SM00034">
    <property type="entry name" value="CLECT"/>
    <property type="match status" value="4"/>
</dbReference>
<organism evidence="10 11">
    <name type="scientific">Saccoglossus kowalevskii</name>
    <name type="common">Acorn worm</name>
    <dbReference type="NCBI Taxonomy" id="10224"/>
    <lineage>
        <taxon>Eukaryota</taxon>
        <taxon>Metazoa</taxon>
        <taxon>Hemichordata</taxon>
        <taxon>Enteropneusta</taxon>
        <taxon>Harrimaniidae</taxon>
        <taxon>Saccoglossus</taxon>
    </lineage>
</organism>
<reference evidence="11" key="1">
    <citation type="submission" date="2025-08" db="UniProtKB">
        <authorList>
            <consortium name="RefSeq"/>
        </authorList>
    </citation>
    <scope>IDENTIFICATION</scope>
    <source>
        <tissue evidence="11">Testes</tissue>
    </source>
</reference>
<dbReference type="InterPro" id="IPR016186">
    <property type="entry name" value="C-type_lectin-like/link_sf"/>
</dbReference>
<proteinExistence type="inferred from homology"/>
<dbReference type="CDD" id="cd22827">
    <property type="entry name" value="Gal_Rha_Lectin_SUL-I-like"/>
    <property type="match status" value="1"/>
</dbReference>
<evidence type="ECO:0000256" key="5">
    <source>
        <dbReference type="ARBA" id="ARBA00023136"/>
    </source>
</evidence>
<protein>
    <submittedName>
        <fullName evidence="11">Uncharacterized protein LOC100378930</fullName>
    </submittedName>
</protein>
<evidence type="ECO:0000256" key="2">
    <source>
        <dbReference type="ARBA" id="ARBA00006843"/>
    </source>
</evidence>
<feature type="signal peptide" evidence="7">
    <location>
        <begin position="1"/>
        <end position="20"/>
    </location>
</feature>
<dbReference type="Pfam" id="PF02140">
    <property type="entry name" value="SUEL_Lectin"/>
    <property type="match status" value="1"/>
</dbReference>
<feature type="domain" description="C-type lectin" evidence="8">
    <location>
        <begin position="575"/>
        <end position="687"/>
    </location>
</feature>
<dbReference type="PANTHER" id="PTHR22803">
    <property type="entry name" value="MANNOSE, PHOSPHOLIPASE, LECTIN RECEPTOR RELATED"/>
    <property type="match status" value="1"/>
</dbReference>
<dbReference type="Proteomes" id="UP000694865">
    <property type="component" value="Unplaced"/>
</dbReference>
<evidence type="ECO:0000256" key="1">
    <source>
        <dbReference type="ARBA" id="ARBA00004370"/>
    </source>
</evidence>
<dbReference type="GeneID" id="100378930"/>
<dbReference type="InterPro" id="IPR001304">
    <property type="entry name" value="C-type_lectin-like"/>
</dbReference>
<dbReference type="PROSITE" id="PS50228">
    <property type="entry name" value="SUEL_LECTIN"/>
    <property type="match status" value="1"/>
</dbReference>
<evidence type="ECO:0000256" key="7">
    <source>
        <dbReference type="SAM" id="SignalP"/>
    </source>
</evidence>
<evidence type="ECO:0000259" key="8">
    <source>
        <dbReference type="PROSITE" id="PS50041"/>
    </source>
</evidence>
<keyword evidence="10" id="KW-1185">Reference proteome</keyword>
<name>A0ABM0GYE4_SACKO</name>
<dbReference type="InterPro" id="IPR007593">
    <property type="entry name" value="CD225/Dispanin_fam"/>
</dbReference>
<feature type="domain" description="C-type lectin" evidence="8">
    <location>
        <begin position="19"/>
        <end position="140"/>
    </location>
</feature>
<dbReference type="SUPFAM" id="SSF56436">
    <property type="entry name" value="C-type lectin-like"/>
    <property type="match status" value="4"/>
</dbReference>
<dbReference type="Gene3D" id="2.60.120.740">
    <property type="match status" value="1"/>
</dbReference>
<feature type="domain" description="SUEL-type lectin" evidence="9">
    <location>
        <begin position="298"/>
        <end position="388"/>
    </location>
</feature>
<feature type="chain" id="PRO_5046337845" evidence="7">
    <location>
        <begin position="21"/>
        <end position="743"/>
    </location>
</feature>
<keyword evidence="5 6" id="KW-0472">Membrane</keyword>
<dbReference type="InterPro" id="IPR000922">
    <property type="entry name" value="Lectin_gal-bd_dom"/>
</dbReference>
<dbReference type="Gene3D" id="3.10.100.10">
    <property type="entry name" value="Mannose-Binding Protein A, subunit A"/>
    <property type="match status" value="4"/>
</dbReference>
<evidence type="ECO:0000256" key="3">
    <source>
        <dbReference type="ARBA" id="ARBA00022692"/>
    </source>
</evidence>
<keyword evidence="7" id="KW-0732">Signal</keyword>
<dbReference type="InterPro" id="IPR043159">
    <property type="entry name" value="Lectin_gal-bd_sf"/>
</dbReference>
<evidence type="ECO:0000313" key="11">
    <source>
        <dbReference type="RefSeq" id="XP_002740137.1"/>
    </source>
</evidence>
<comment type="similarity">
    <text evidence="2">Belongs to the CD225/Dispanin family.</text>
</comment>
<evidence type="ECO:0000259" key="9">
    <source>
        <dbReference type="PROSITE" id="PS50228"/>
    </source>
</evidence>
<dbReference type="InterPro" id="IPR016187">
    <property type="entry name" value="CTDL_fold"/>
</dbReference>
<feature type="transmembrane region" description="Helical" evidence="6">
    <location>
        <begin position="711"/>
        <end position="735"/>
    </location>
</feature>
<evidence type="ECO:0000256" key="6">
    <source>
        <dbReference type="SAM" id="Phobius"/>
    </source>
</evidence>
<evidence type="ECO:0000256" key="4">
    <source>
        <dbReference type="ARBA" id="ARBA00022989"/>
    </source>
</evidence>
<keyword evidence="4 6" id="KW-1133">Transmembrane helix</keyword>
<feature type="domain" description="C-type lectin" evidence="8">
    <location>
        <begin position="444"/>
        <end position="557"/>
    </location>
</feature>
<comment type="subcellular location">
    <subcellularLocation>
        <location evidence="1">Membrane</location>
    </subcellularLocation>
</comment>
<keyword evidence="3 6" id="KW-0812">Transmembrane</keyword>
<dbReference type="PROSITE" id="PS50041">
    <property type="entry name" value="C_TYPE_LECTIN_2"/>
    <property type="match status" value="3"/>
</dbReference>
<dbReference type="RefSeq" id="XP_002740137.1">
    <property type="nucleotide sequence ID" value="XM_002740091.1"/>
</dbReference>
<dbReference type="InterPro" id="IPR050111">
    <property type="entry name" value="C-type_lectin/snaclec_domain"/>
</dbReference>
<accession>A0ABM0GYE4</accession>
<gene>
    <name evidence="11" type="primary">LOC100378930</name>
</gene>
<dbReference type="Pfam" id="PF04505">
    <property type="entry name" value="CD225"/>
    <property type="match status" value="1"/>
</dbReference>
<evidence type="ECO:0000313" key="10">
    <source>
        <dbReference type="Proteomes" id="UP000694865"/>
    </source>
</evidence>